<dbReference type="AlphaFoldDB" id="A0A814QC60"/>
<evidence type="ECO:0000313" key="4">
    <source>
        <dbReference type="EMBL" id="CAF1118336.1"/>
    </source>
</evidence>
<accession>A0A814QC60</accession>
<dbReference type="EMBL" id="CAJNOT010000963">
    <property type="protein sequence ID" value="CAF1118336.1"/>
    <property type="molecule type" value="Genomic_DNA"/>
</dbReference>
<reference evidence="4" key="1">
    <citation type="submission" date="2021-02" db="EMBL/GenBank/DDBJ databases">
        <authorList>
            <person name="Nowell W R."/>
        </authorList>
    </citation>
    <scope>NUCLEOTIDE SEQUENCE</scope>
</reference>
<evidence type="ECO:0000313" key="5">
    <source>
        <dbReference type="EMBL" id="CAF3648690.1"/>
    </source>
</evidence>
<name>A0A814QC60_9BILA</name>
<dbReference type="Proteomes" id="UP000663823">
    <property type="component" value="Unassembled WGS sequence"/>
</dbReference>
<dbReference type="InterPro" id="IPR056862">
    <property type="entry name" value="VWA7_N"/>
</dbReference>
<comment type="caution">
    <text evidence="4">The sequence shown here is derived from an EMBL/GenBank/DDBJ whole genome shotgun (WGS) entry which is preliminary data.</text>
</comment>
<feature type="domain" description="VWA7 N-terminal" evidence="1">
    <location>
        <begin position="2"/>
        <end position="233"/>
    </location>
</feature>
<protein>
    <recommendedName>
        <fullName evidence="1">VWA7 N-terminal domain-containing protein</fullName>
    </recommendedName>
</protein>
<dbReference type="OrthoDB" id="301415at2759"/>
<dbReference type="EMBL" id="CAJOBD010002566">
    <property type="protein sequence ID" value="CAF3891731.1"/>
    <property type="molecule type" value="Genomic_DNA"/>
</dbReference>
<evidence type="ECO:0000259" key="1">
    <source>
        <dbReference type="Pfam" id="PF25107"/>
    </source>
</evidence>
<dbReference type="InterPro" id="IPR052577">
    <property type="entry name" value="VWA7"/>
</dbReference>
<dbReference type="Pfam" id="PF25107">
    <property type="entry name" value="VWA7_N"/>
    <property type="match status" value="1"/>
</dbReference>
<dbReference type="Proteomes" id="UP000663889">
    <property type="component" value="Unassembled WGS sequence"/>
</dbReference>
<evidence type="ECO:0000313" key="6">
    <source>
        <dbReference type="EMBL" id="CAF3891731.1"/>
    </source>
</evidence>
<gene>
    <name evidence="5" type="ORF">FNK824_LOCUS5863</name>
    <name evidence="6" type="ORF">JBS370_LOCUS20401</name>
    <name evidence="7" type="ORF">OTI717_LOCUS23863</name>
    <name evidence="2" type="ORF">RFH988_LOCUS15438</name>
    <name evidence="3" type="ORF">SEV965_LOCUS13731</name>
    <name evidence="4" type="ORF">ZHD862_LOCUS18492</name>
</gene>
<dbReference type="EMBL" id="CAJNOU010000658">
    <property type="protein sequence ID" value="CAF1058660.1"/>
    <property type="molecule type" value="Genomic_DNA"/>
</dbReference>
<evidence type="ECO:0000313" key="3">
    <source>
        <dbReference type="EMBL" id="CAF1058660.1"/>
    </source>
</evidence>
<dbReference type="Proteomes" id="UP000663882">
    <property type="component" value="Unassembled WGS sequence"/>
</dbReference>
<dbReference type="PANTHER" id="PTHR14905:SF7">
    <property type="entry name" value="VON WILLEBRAND FACTOR A DOMAIN-CONTAINING PROTEIN 7"/>
    <property type="match status" value="1"/>
</dbReference>
<organism evidence="4 8">
    <name type="scientific">Rotaria sordida</name>
    <dbReference type="NCBI Taxonomy" id="392033"/>
    <lineage>
        <taxon>Eukaryota</taxon>
        <taxon>Metazoa</taxon>
        <taxon>Spiralia</taxon>
        <taxon>Gnathifera</taxon>
        <taxon>Rotifera</taxon>
        <taxon>Eurotatoria</taxon>
        <taxon>Bdelloidea</taxon>
        <taxon>Philodinida</taxon>
        <taxon>Philodinidae</taxon>
        <taxon>Rotaria</taxon>
    </lineage>
</organism>
<dbReference type="Proteomes" id="UP000663836">
    <property type="component" value="Unassembled WGS sequence"/>
</dbReference>
<dbReference type="EMBL" id="CAJNOO010000752">
    <property type="protein sequence ID" value="CAF1025796.1"/>
    <property type="molecule type" value="Genomic_DNA"/>
</dbReference>
<dbReference type="EMBL" id="CAJOAX010004361">
    <property type="protein sequence ID" value="CAF3902518.1"/>
    <property type="molecule type" value="Genomic_DNA"/>
</dbReference>
<evidence type="ECO:0000313" key="8">
    <source>
        <dbReference type="Proteomes" id="UP000663864"/>
    </source>
</evidence>
<dbReference type="PANTHER" id="PTHR14905">
    <property type="entry name" value="NG37"/>
    <property type="match status" value="1"/>
</dbReference>
<dbReference type="Proteomes" id="UP000663874">
    <property type="component" value="Unassembled WGS sequence"/>
</dbReference>
<dbReference type="EMBL" id="CAJOBE010000484">
    <property type="protein sequence ID" value="CAF3648690.1"/>
    <property type="molecule type" value="Genomic_DNA"/>
</dbReference>
<dbReference type="Proteomes" id="UP000663864">
    <property type="component" value="Unassembled WGS sequence"/>
</dbReference>
<evidence type="ECO:0000313" key="7">
    <source>
        <dbReference type="EMBL" id="CAF3902518.1"/>
    </source>
</evidence>
<evidence type="ECO:0000313" key="2">
    <source>
        <dbReference type="EMBL" id="CAF1025796.1"/>
    </source>
</evidence>
<proteinExistence type="predicted"/>
<sequence length="349" mass="40125">MTQNVLTDFDNKTRKLSEAHFDNELFINASKRILQFRQIIINNTHDDNEDLTNERQLLGQSFHTLQDFYSHSNWVEMGKTDINQFIGFNETIGLVAEPNQTTCTNNGCTKIEKSCTLWEQITVGICPLVYYDCKNNILPEINNQQLLTSGYTANGVSGNNEVIEKPTNVEKCSHGSVLDQSSHIPAIGGINKDSYSLVFSPHFDLHKQAADLATKATEQYLNDLRRDIGDKNFDRLFLINPTGAQCQIASDSMSQGKRFRFFRSDLSAYLKDDNHWWTKLKRLFKKFFKLFKLIWTGDFREENINQPTYDLSDQGVNVKDVNNLRAAPYVIGKEEVRRKKRNIDLAPKH</sequence>